<protein>
    <submittedName>
        <fullName evidence="9">Putative phosphate transport system regulatory protein</fullName>
    </submittedName>
</protein>
<dbReference type="FunFam" id="1.20.58.220:FF:000004">
    <property type="entry name" value="Phosphate-specific transport system accessory protein PhoU"/>
    <property type="match status" value="1"/>
</dbReference>
<dbReference type="InterPro" id="IPR028366">
    <property type="entry name" value="PhoU"/>
</dbReference>
<dbReference type="SUPFAM" id="SSF109755">
    <property type="entry name" value="PhoU-like"/>
    <property type="match status" value="1"/>
</dbReference>
<evidence type="ECO:0000313" key="9">
    <source>
        <dbReference type="EMBL" id="EME53270.1"/>
    </source>
</evidence>
<accession>M2XVM7</accession>
<sequence length="274" mass="29928">MHTEVSSAAADERNNADPTTLRCRSHAGTTATEERNEAMREAFTAKLDELRAELADLCGLTETAIEMATRALLDTDLTAAEHTIDLHVDLDDRARDLDRRVLTLLALQAPVAQDLRALVSGMHDIADLRRMGSLAAHIAEVARLHHPNPVVPDELRGLVAEMGAAAEQQAAAAQVVLRTRDLDGAVRLIEADDRADTLLVQLFTATKDPEWPHGASAAVNLTLLGRFYERFCDHTVEMARRIVFVVTGSFPDERPPAVPTEELWLAPPHTAFGA</sequence>
<dbReference type="GO" id="GO:0006817">
    <property type="term" value="P:phosphate ion transport"/>
    <property type="evidence" value="ECO:0007669"/>
    <property type="project" value="UniProtKB-KW"/>
</dbReference>
<gene>
    <name evidence="9" type="ORF">G352_24331</name>
</gene>
<name>M2XVM7_9NOCA</name>
<evidence type="ECO:0000256" key="1">
    <source>
        <dbReference type="ARBA" id="ARBA00004496"/>
    </source>
</evidence>
<evidence type="ECO:0000256" key="5">
    <source>
        <dbReference type="ARBA" id="ARBA00022490"/>
    </source>
</evidence>
<dbReference type="Proteomes" id="UP000011731">
    <property type="component" value="Unassembled WGS sequence"/>
</dbReference>
<comment type="caution">
    <text evidence="9">The sequence shown here is derived from an EMBL/GenBank/DDBJ whole genome shotgun (WGS) entry which is preliminary data.</text>
</comment>
<dbReference type="NCBIfam" id="TIGR02135">
    <property type="entry name" value="phoU_full"/>
    <property type="match status" value="1"/>
</dbReference>
<keyword evidence="4" id="KW-0813">Transport</keyword>
<evidence type="ECO:0000256" key="2">
    <source>
        <dbReference type="ARBA" id="ARBA00008107"/>
    </source>
</evidence>
<evidence type="ECO:0000256" key="7">
    <source>
        <dbReference type="SAM" id="MobiDB-lite"/>
    </source>
</evidence>
<evidence type="ECO:0000259" key="8">
    <source>
        <dbReference type="Pfam" id="PF01895"/>
    </source>
</evidence>
<proteinExistence type="inferred from homology"/>
<organism evidence="9 10">
    <name type="scientific">Rhodococcus ruber BKS 20-38</name>
    <dbReference type="NCBI Taxonomy" id="1278076"/>
    <lineage>
        <taxon>Bacteria</taxon>
        <taxon>Bacillati</taxon>
        <taxon>Actinomycetota</taxon>
        <taxon>Actinomycetes</taxon>
        <taxon>Mycobacteriales</taxon>
        <taxon>Nocardiaceae</taxon>
        <taxon>Rhodococcus</taxon>
    </lineage>
</organism>
<comment type="subunit">
    <text evidence="3">Homodimer.</text>
</comment>
<feature type="region of interest" description="Disordered" evidence="7">
    <location>
        <begin position="1"/>
        <end position="35"/>
    </location>
</feature>
<comment type="subcellular location">
    <subcellularLocation>
        <location evidence="1">Cytoplasm</location>
    </subcellularLocation>
</comment>
<dbReference type="Gene3D" id="1.20.58.220">
    <property type="entry name" value="Phosphate transport system protein phou homolog 2, domain 2"/>
    <property type="match status" value="1"/>
</dbReference>
<evidence type="ECO:0000256" key="6">
    <source>
        <dbReference type="ARBA" id="ARBA00022592"/>
    </source>
</evidence>
<dbReference type="PANTHER" id="PTHR42930">
    <property type="entry name" value="PHOSPHATE-SPECIFIC TRANSPORT SYSTEM ACCESSORY PROTEIN PHOU"/>
    <property type="match status" value="1"/>
</dbReference>
<dbReference type="InterPro" id="IPR026022">
    <property type="entry name" value="PhoU_dom"/>
</dbReference>
<keyword evidence="5" id="KW-0963">Cytoplasm</keyword>
<feature type="domain" description="PhoU" evidence="8">
    <location>
        <begin position="56"/>
        <end position="141"/>
    </location>
</feature>
<evidence type="ECO:0000256" key="3">
    <source>
        <dbReference type="ARBA" id="ARBA00011738"/>
    </source>
</evidence>
<keyword evidence="10" id="KW-1185">Reference proteome</keyword>
<dbReference type="EMBL" id="AOEX01000095">
    <property type="protein sequence ID" value="EME53270.1"/>
    <property type="molecule type" value="Genomic_DNA"/>
</dbReference>
<dbReference type="PANTHER" id="PTHR42930:SF3">
    <property type="entry name" value="PHOSPHATE-SPECIFIC TRANSPORT SYSTEM ACCESSORY PROTEIN PHOU"/>
    <property type="match status" value="1"/>
</dbReference>
<dbReference type="InterPro" id="IPR038078">
    <property type="entry name" value="PhoU-like_sf"/>
</dbReference>
<feature type="domain" description="PhoU" evidence="8">
    <location>
        <begin position="160"/>
        <end position="242"/>
    </location>
</feature>
<dbReference type="GO" id="GO:0030643">
    <property type="term" value="P:intracellular phosphate ion homeostasis"/>
    <property type="evidence" value="ECO:0007669"/>
    <property type="project" value="InterPro"/>
</dbReference>
<dbReference type="GO" id="GO:0005737">
    <property type="term" value="C:cytoplasm"/>
    <property type="evidence" value="ECO:0007669"/>
    <property type="project" value="UniProtKB-SubCell"/>
</dbReference>
<keyword evidence="6" id="KW-0592">Phosphate transport</keyword>
<dbReference type="Pfam" id="PF01895">
    <property type="entry name" value="PhoU"/>
    <property type="match status" value="2"/>
</dbReference>
<dbReference type="GO" id="GO:0045936">
    <property type="term" value="P:negative regulation of phosphate metabolic process"/>
    <property type="evidence" value="ECO:0007669"/>
    <property type="project" value="InterPro"/>
</dbReference>
<dbReference type="PATRIC" id="fig|1278076.4.peg.4991"/>
<reference evidence="9 10" key="1">
    <citation type="journal article" date="2013" name="Genome Announc.">
        <title>Draft Genome Sequence of Rhodococcus ruber Strain BKS 20-38.</title>
        <authorList>
            <person name="Bala M."/>
            <person name="Kumar S."/>
            <person name="Raghava G.P."/>
            <person name="Mayilraj S."/>
        </authorList>
    </citation>
    <scope>NUCLEOTIDE SEQUENCE [LARGE SCALE GENOMIC DNA]</scope>
    <source>
        <strain evidence="9 10">BKS 20-38</strain>
    </source>
</reference>
<evidence type="ECO:0000313" key="10">
    <source>
        <dbReference type="Proteomes" id="UP000011731"/>
    </source>
</evidence>
<evidence type="ECO:0000256" key="4">
    <source>
        <dbReference type="ARBA" id="ARBA00022448"/>
    </source>
</evidence>
<dbReference type="AlphaFoldDB" id="M2XVM7"/>
<comment type="similarity">
    <text evidence="2">Belongs to the PhoU family.</text>
</comment>